<evidence type="ECO:0000256" key="2">
    <source>
        <dbReference type="ARBA" id="ARBA00022552"/>
    </source>
</evidence>
<keyword evidence="6" id="KW-0694">RNA-binding</keyword>
<evidence type="ECO:0000259" key="8">
    <source>
        <dbReference type="Pfam" id="PF01138"/>
    </source>
</evidence>
<dbReference type="EMBL" id="JAFLCK010000003">
    <property type="protein sequence ID" value="MBN8659366.1"/>
    <property type="molecule type" value="Genomic_DNA"/>
</dbReference>
<dbReference type="SUPFAM" id="SSF54211">
    <property type="entry name" value="Ribosomal protein S5 domain 2-like"/>
    <property type="match status" value="1"/>
</dbReference>
<dbReference type="GO" id="GO:0009022">
    <property type="term" value="F:tRNA nucleotidyltransferase activity"/>
    <property type="evidence" value="ECO:0007669"/>
    <property type="project" value="UniProtKB-UniRule"/>
</dbReference>
<dbReference type="InterPro" id="IPR001247">
    <property type="entry name" value="ExoRNase_PH_dom1"/>
</dbReference>
<keyword evidence="4 7" id="KW-0819">tRNA processing</keyword>
<dbReference type="Gene3D" id="3.30.230.70">
    <property type="entry name" value="GHMP Kinase, N-terminal domain"/>
    <property type="match status" value="1"/>
</dbReference>
<dbReference type="PANTHER" id="PTHR11953:SF0">
    <property type="entry name" value="EXOSOME COMPLEX COMPONENT RRP41"/>
    <property type="match status" value="1"/>
</dbReference>
<dbReference type="EC" id="2.7.7.56" evidence="7"/>
<organism evidence="10 11">
    <name type="scientific">Candidatus Obscuribacter phosphatis</name>
    <dbReference type="NCBI Taxonomy" id="1906157"/>
    <lineage>
        <taxon>Bacteria</taxon>
        <taxon>Bacillati</taxon>
        <taxon>Candidatus Melainabacteria</taxon>
        <taxon>Candidatus Obscuribacterales</taxon>
        <taxon>Candidatus Obscuribacteraceae</taxon>
        <taxon>Candidatus Obscuribacter</taxon>
    </lineage>
</organism>
<dbReference type="PANTHER" id="PTHR11953">
    <property type="entry name" value="EXOSOME COMPLEX COMPONENT"/>
    <property type="match status" value="1"/>
</dbReference>
<name>A0A8J7PB21_9BACT</name>
<comment type="function">
    <text evidence="7">Phosphorolytic 3'-5' exoribonuclease that plays an important role in tRNA 3'-end maturation. Removes nucleotide residues following the 3'-CCA terminus of tRNAs; can also add nucleotides to the ends of RNA molecules by using nucleoside diphosphates as substrates, but this may not be physiologically important. Probably plays a role in initiation of 16S rRNA degradation (leading to ribosome degradation) during starvation.</text>
</comment>
<dbReference type="Pfam" id="PF01138">
    <property type="entry name" value="RNase_PH"/>
    <property type="match status" value="1"/>
</dbReference>
<evidence type="ECO:0000256" key="5">
    <source>
        <dbReference type="ARBA" id="ARBA00022695"/>
    </source>
</evidence>
<keyword evidence="2 7" id="KW-0698">rRNA processing</keyword>
<gene>
    <name evidence="7 10" type="primary">rph</name>
    <name evidence="10" type="ORF">J0M35_03310</name>
</gene>
<protein>
    <recommendedName>
        <fullName evidence="7">Ribonuclease PH</fullName>
        <shortName evidence="7">RNase PH</shortName>
        <ecNumber evidence="7">2.7.7.56</ecNumber>
    </recommendedName>
    <alternativeName>
        <fullName evidence="7">tRNA nucleotidyltransferase</fullName>
    </alternativeName>
</protein>
<dbReference type="InterPro" id="IPR020568">
    <property type="entry name" value="Ribosomal_Su5_D2-typ_SF"/>
</dbReference>
<feature type="binding site" evidence="7">
    <location>
        <begin position="126"/>
        <end position="128"/>
    </location>
    <ligand>
        <name>phosphate</name>
        <dbReference type="ChEBI" id="CHEBI:43474"/>
        <note>substrate</note>
    </ligand>
</feature>
<dbReference type="InterPro" id="IPR018336">
    <property type="entry name" value="RNase_PH_CS"/>
</dbReference>
<proteinExistence type="inferred from homology"/>
<dbReference type="SUPFAM" id="SSF55666">
    <property type="entry name" value="Ribonuclease PH domain 2-like"/>
    <property type="match status" value="1"/>
</dbReference>
<dbReference type="FunFam" id="3.30.230.70:FF:000003">
    <property type="entry name" value="Ribonuclease PH"/>
    <property type="match status" value="1"/>
</dbReference>
<feature type="domain" description="Exoribonuclease phosphorolytic" evidence="8">
    <location>
        <begin position="12"/>
        <end position="142"/>
    </location>
</feature>
<keyword evidence="3 7" id="KW-0820">tRNA-binding</keyword>
<feature type="domain" description="Exoribonuclease phosphorolytic" evidence="9">
    <location>
        <begin position="162"/>
        <end position="225"/>
    </location>
</feature>
<evidence type="ECO:0000256" key="1">
    <source>
        <dbReference type="ARBA" id="ARBA00006678"/>
    </source>
</evidence>
<dbReference type="InterPro" id="IPR050080">
    <property type="entry name" value="RNase_PH"/>
</dbReference>
<dbReference type="InterPro" id="IPR036345">
    <property type="entry name" value="ExoRNase_PH_dom2_sf"/>
</dbReference>
<dbReference type="Proteomes" id="UP000664277">
    <property type="component" value="Unassembled WGS sequence"/>
</dbReference>
<dbReference type="Pfam" id="PF03725">
    <property type="entry name" value="RNase_PH_C"/>
    <property type="match status" value="1"/>
</dbReference>
<evidence type="ECO:0000313" key="10">
    <source>
        <dbReference type="EMBL" id="MBN8659366.1"/>
    </source>
</evidence>
<accession>A0A8J7PB21</accession>
<reference evidence="10" key="1">
    <citation type="submission" date="2021-02" db="EMBL/GenBank/DDBJ databases">
        <title>Genome-Resolved Metagenomics of a Microbial Community Performing Photosynthetic Biological Nutrient Removal.</title>
        <authorList>
            <person name="Mcdaniel E.A."/>
        </authorList>
    </citation>
    <scope>NUCLEOTIDE SEQUENCE</scope>
    <source>
        <strain evidence="10">UWPOB_OBS1</strain>
    </source>
</reference>
<dbReference type="GO" id="GO:0016075">
    <property type="term" value="P:rRNA catabolic process"/>
    <property type="evidence" value="ECO:0007669"/>
    <property type="project" value="UniProtKB-UniRule"/>
</dbReference>
<dbReference type="GO" id="GO:0008033">
    <property type="term" value="P:tRNA processing"/>
    <property type="evidence" value="ECO:0007669"/>
    <property type="project" value="UniProtKB-UniRule"/>
</dbReference>
<dbReference type="InterPro" id="IPR002381">
    <property type="entry name" value="RNase_PH_bac-type"/>
</dbReference>
<dbReference type="InterPro" id="IPR027408">
    <property type="entry name" value="PNPase/RNase_PH_dom_sf"/>
</dbReference>
<dbReference type="PROSITE" id="PS01277">
    <property type="entry name" value="RIBONUCLEASE_PH"/>
    <property type="match status" value="1"/>
</dbReference>
<dbReference type="GO" id="GO:0000175">
    <property type="term" value="F:3'-5'-RNA exonuclease activity"/>
    <property type="evidence" value="ECO:0007669"/>
    <property type="project" value="UniProtKB-UniRule"/>
</dbReference>
<comment type="catalytic activity">
    <reaction evidence="7">
        <text>tRNA(n+1) + phosphate = tRNA(n) + a ribonucleoside 5'-diphosphate</text>
        <dbReference type="Rhea" id="RHEA:10628"/>
        <dbReference type="Rhea" id="RHEA-COMP:17343"/>
        <dbReference type="Rhea" id="RHEA-COMP:17344"/>
        <dbReference type="ChEBI" id="CHEBI:43474"/>
        <dbReference type="ChEBI" id="CHEBI:57930"/>
        <dbReference type="ChEBI" id="CHEBI:173114"/>
        <dbReference type="EC" id="2.7.7.56"/>
    </reaction>
</comment>
<keyword evidence="5 7" id="KW-0548">Nucleotidyltransferase</keyword>
<dbReference type="HAMAP" id="MF_00564">
    <property type="entry name" value="RNase_PH"/>
    <property type="match status" value="1"/>
</dbReference>
<dbReference type="NCBIfam" id="TIGR01966">
    <property type="entry name" value="RNasePH"/>
    <property type="match status" value="1"/>
</dbReference>
<dbReference type="InterPro" id="IPR015847">
    <property type="entry name" value="ExoRNase_PH_dom2"/>
</dbReference>
<comment type="similarity">
    <text evidence="1 7">Belongs to the RNase PH family.</text>
</comment>
<evidence type="ECO:0000256" key="6">
    <source>
        <dbReference type="ARBA" id="ARBA00022884"/>
    </source>
</evidence>
<dbReference type="AlphaFoldDB" id="A0A8J7PB21"/>
<keyword evidence="7 10" id="KW-0808">Transferase</keyword>
<evidence type="ECO:0000256" key="7">
    <source>
        <dbReference type="HAMAP-Rule" id="MF_00564"/>
    </source>
</evidence>
<comment type="subunit">
    <text evidence="7">Homohexameric ring arranged as a trimer of dimers.</text>
</comment>
<evidence type="ECO:0000256" key="3">
    <source>
        <dbReference type="ARBA" id="ARBA00022555"/>
    </source>
</evidence>
<dbReference type="GO" id="GO:0031125">
    <property type="term" value="P:rRNA 3'-end processing"/>
    <property type="evidence" value="ECO:0007669"/>
    <property type="project" value="UniProtKB-ARBA"/>
</dbReference>
<feature type="binding site" evidence="7">
    <location>
        <position position="88"/>
    </location>
    <ligand>
        <name>phosphate</name>
        <dbReference type="ChEBI" id="CHEBI:43474"/>
        <note>substrate</note>
    </ligand>
</feature>
<evidence type="ECO:0000259" key="9">
    <source>
        <dbReference type="Pfam" id="PF03725"/>
    </source>
</evidence>
<dbReference type="GO" id="GO:0000049">
    <property type="term" value="F:tRNA binding"/>
    <property type="evidence" value="ECO:0007669"/>
    <property type="project" value="UniProtKB-UniRule"/>
</dbReference>
<evidence type="ECO:0000313" key="11">
    <source>
        <dbReference type="Proteomes" id="UP000664277"/>
    </source>
</evidence>
<comment type="caution">
    <text evidence="10">The sequence shown here is derived from an EMBL/GenBank/DDBJ whole genome shotgun (WGS) entry which is preliminary data.</text>
</comment>
<sequence>MYKRRDNRQWDQLRPVRFTRNYTKNADGSVLVEFGDTKVFTTAKIEERVPAFLIGKGEGWVTAEYSMLPGSTLVRSPREVTRGQPSGRTSEIQRLIGRCLRAVVDRRAMGERTITIDCDVLQADAGTRVASICGGFIALYDALSKLRKSGVFDDLPITEHMAAVSIVQINGQLLIDPNYSEDSQAEMDSNIVLTESGKILELQMTSEAKPYDPTKLADLMTLANKGIKEIISLQMETLNKRH</sequence>
<evidence type="ECO:0000256" key="4">
    <source>
        <dbReference type="ARBA" id="ARBA00022694"/>
    </source>
</evidence>